<sequence length="72" mass="8112">ESEDEDDQDSKNENEQNDDGFDDDGVNDQQKACAKYNFITSNKKSNAVSFIAQLPTDVKRILVTIVQCKELV</sequence>
<organism evidence="2 3">
    <name type="scientific">Rotaria socialis</name>
    <dbReference type="NCBI Taxonomy" id="392032"/>
    <lineage>
        <taxon>Eukaryota</taxon>
        <taxon>Metazoa</taxon>
        <taxon>Spiralia</taxon>
        <taxon>Gnathifera</taxon>
        <taxon>Rotifera</taxon>
        <taxon>Eurotatoria</taxon>
        <taxon>Bdelloidea</taxon>
        <taxon>Philodinida</taxon>
        <taxon>Philodinidae</taxon>
        <taxon>Rotaria</taxon>
    </lineage>
</organism>
<name>A0A822DJQ0_9BILA</name>
<evidence type="ECO:0000256" key="1">
    <source>
        <dbReference type="SAM" id="MobiDB-lite"/>
    </source>
</evidence>
<dbReference type="Proteomes" id="UP000663848">
    <property type="component" value="Unassembled WGS sequence"/>
</dbReference>
<reference evidence="2" key="1">
    <citation type="submission" date="2021-02" db="EMBL/GenBank/DDBJ databases">
        <authorList>
            <person name="Nowell W R."/>
        </authorList>
    </citation>
    <scope>NUCLEOTIDE SEQUENCE</scope>
</reference>
<proteinExistence type="predicted"/>
<feature type="non-terminal residue" evidence="2">
    <location>
        <position position="72"/>
    </location>
</feature>
<evidence type="ECO:0000313" key="3">
    <source>
        <dbReference type="Proteomes" id="UP000663848"/>
    </source>
</evidence>
<feature type="region of interest" description="Disordered" evidence="1">
    <location>
        <begin position="1"/>
        <end position="28"/>
    </location>
</feature>
<feature type="compositionally biased region" description="Acidic residues" evidence="1">
    <location>
        <begin position="15"/>
        <end position="26"/>
    </location>
</feature>
<protein>
    <submittedName>
        <fullName evidence="2">Uncharacterized protein</fullName>
    </submittedName>
</protein>
<evidence type="ECO:0000313" key="2">
    <source>
        <dbReference type="EMBL" id="CAF5075109.1"/>
    </source>
</evidence>
<comment type="caution">
    <text evidence="2">The sequence shown here is derived from an EMBL/GenBank/DDBJ whole genome shotgun (WGS) entry which is preliminary data.</text>
</comment>
<accession>A0A822DJQ0</accession>
<gene>
    <name evidence="2" type="ORF">QYT958_LOCUS43537</name>
</gene>
<feature type="non-terminal residue" evidence="2">
    <location>
        <position position="1"/>
    </location>
</feature>
<dbReference type="EMBL" id="CAJOBR010062289">
    <property type="protein sequence ID" value="CAF5075109.1"/>
    <property type="molecule type" value="Genomic_DNA"/>
</dbReference>
<dbReference type="AlphaFoldDB" id="A0A822DJQ0"/>